<protein>
    <submittedName>
        <fullName evidence="12">Phosphoglucomutase/phosphomannomutase family protein</fullName>
    </submittedName>
</protein>
<evidence type="ECO:0000313" key="12">
    <source>
        <dbReference type="EMBL" id="QLG49747.1"/>
    </source>
</evidence>
<dbReference type="InterPro" id="IPR016066">
    <property type="entry name" value="A-D-PHexomutase_CS"/>
</dbReference>
<dbReference type="SUPFAM" id="SSF55957">
    <property type="entry name" value="Phosphoglucomutase, C-terminal domain"/>
    <property type="match status" value="1"/>
</dbReference>
<comment type="cofactor">
    <cofactor evidence="1">
        <name>Mg(2+)</name>
        <dbReference type="ChEBI" id="CHEBI:18420"/>
    </cofactor>
</comment>
<name>A0A7D5GIJ7_9EURY</name>
<dbReference type="GO" id="GO:0008973">
    <property type="term" value="F:phosphopentomutase activity"/>
    <property type="evidence" value="ECO:0007669"/>
    <property type="project" value="TreeGrafter"/>
</dbReference>
<evidence type="ECO:0000259" key="8">
    <source>
        <dbReference type="Pfam" id="PF00408"/>
    </source>
</evidence>
<dbReference type="InterPro" id="IPR005846">
    <property type="entry name" value="A-D-PHexomutase_a/b/a-III"/>
</dbReference>
<evidence type="ECO:0000259" key="11">
    <source>
        <dbReference type="Pfam" id="PF02880"/>
    </source>
</evidence>
<sequence length="466" mass="49952">METIRFGTDGWRAPLEEFTTPRVRMVGQAVATYLADEGLEGPIAVGYDARETSRGFAEELTRVLCANGFDVLLSDRDRPTPLVAYAIVDRDLAGGLVITASHNPPEYNGVKFIPHDGAPALPAVTDAIADRLAEPDPLPEDDHGTAREVDFAEPHADAAMALVEGITGSADLSELTVAYDAIHGSGRGTTDALLERAGASVKRLRCERDPDFGGGSPEPAAQNLDALIATVTDGDSDGVVDLGIANDGDADRIAVVTPERGYLNENLFFAALYEYLLEDESGSVVRSVSTTYLIDRVAEAHGETVHEVPVGFKWVARAMAERDALIGGEESGGFTVRGHVREKDGVLMALLAGAMHAEEPLDERIDRLLEDHGTVVQDKTSVDCPDDEKDRVLSDLEDEIPETVAGTTVEDVNTADGFKLLLADGSWLLVRPSGTEPVLRVYAEASDAERVRELLEAGEELLEPLV</sequence>
<dbReference type="Proteomes" id="UP000509241">
    <property type="component" value="Chromosome"/>
</dbReference>
<dbReference type="Pfam" id="PF02879">
    <property type="entry name" value="PGM_PMM_II"/>
    <property type="match status" value="1"/>
</dbReference>
<proteinExistence type="inferred from homology"/>
<feature type="domain" description="Alpha-D-phosphohexomutase alpha/beta/alpha" evidence="11">
    <location>
        <begin position="267"/>
        <end position="369"/>
    </location>
</feature>
<evidence type="ECO:0000256" key="1">
    <source>
        <dbReference type="ARBA" id="ARBA00001946"/>
    </source>
</evidence>
<dbReference type="InterPro" id="IPR005843">
    <property type="entry name" value="A-D-PHexomutase_C"/>
</dbReference>
<dbReference type="Pfam" id="PF02880">
    <property type="entry name" value="PGM_PMM_III"/>
    <property type="match status" value="1"/>
</dbReference>
<dbReference type="InterPro" id="IPR016055">
    <property type="entry name" value="A-D-PHexomutase_a/b/a-I/II/III"/>
</dbReference>
<dbReference type="KEGG" id="haly:HYG82_13200"/>
<dbReference type="OrthoDB" id="10363at2157"/>
<gene>
    <name evidence="12" type="ORF">HYG82_13200</name>
</gene>
<keyword evidence="13" id="KW-1185">Reference proteome</keyword>
<dbReference type="PANTHER" id="PTHR45745">
    <property type="entry name" value="PHOSPHOMANNOMUTASE 45A"/>
    <property type="match status" value="1"/>
</dbReference>
<dbReference type="Gene3D" id="3.30.310.50">
    <property type="entry name" value="Alpha-D-phosphohexomutase, C-terminal domain"/>
    <property type="match status" value="1"/>
</dbReference>
<dbReference type="Pfam" id="PF02878">
    <property type="entry name" value="PGM_PMM_I"/>
    <property type="match status" value="1"/>
</dbReference>
<dbReference type="RefSeq" id="WP_179261593.1">
    <property type="nucleotide sequence ID" value="NZ_CP058601.1"/>
</dbReference>
<keyword evidence="6" id="KW-0413">Isomerase</keyword>
<dbReference type="InterPro" id="IPR005844">
    <property type="entry name" value="A-D-PHexomutase_a/b/a-I"/>
</dbReference>
<dbReference type="InterPro" id="IPR005845">
    <property type="entry name" value="A-D-PHexomutase_a/b/a-II"/>
</dbReference>
<evidence type="ECO:0000256" key="5">
    <source>
        <dbReference type="ARBA" id="ARBA00022842"/>
    </source>
</evidence>
<evidence type="ECO:0000259" key="10">
    <source>
        <dbReference type="Pfam" id="PF02879"/>
    </source>
</evidence>
<dbReference type="GO" id="GO:0006166">
    <property type="term" value="P:purine ribonucleoside salvage"/>
    <property type="evidence" value="ECO:0007669"/>
    <property type="project" value="TreeGrafter"/>
</dbReference>
<evidence type="ECO:0000256" key="6">
    <source>
        <dbReference type="ARBA" id="ARBA00023235"/>
    </source>
</evidence>
<reference evidence="12 13" key="1">
    <citation type="submission" date="2020-07" db="EMBL/GenBank/DDBJ databases">
        <authorList>
            <person name="Cui H."/>
        </authorList>
    </citation>
    <scope>NUCLEOTIDE SEQUENCE [LARGE SCALE GENOMIC DNA]</scope>
    <source>
        <strain evidence="12 13">YPL8</strain>
    </source>
</reference>
<evidence type="ECO:0000259" key="9">
    <source>
        <dbReference type="Pfam" id="PF02878"/>
    </source>
</evidence>
<keyword evidence="4 7" id="KW-0479">Metal-binding</keyword>
<accession>A0A7D5GIJ7</accession>
<feature type="domain" description="Alpha-D-phosphohexomutase C-terminal" evidence="8">
    <location>
        <begin position="402"/>
        <end position="456"/>
    </location>
</feature>
<feature type="domain" description="Alpha-D-phosphohexomutase alpha/beta/alpha" evidence="9">
    <location>
        <begin position="5"/>
        <end position="134"/>
    </location>
</feature>
<dbReference type="AlphaFoldDB" id="A0A7D5GIJ7"/>
<evidence type="ECO:0000256" key="7">
    <source>
        <dbReference type="RuleBase" id="RU004326"/>
    </source>
</evidence>
<dbReference type="SUPFAM" id="SSF53738">
    <property type="entry name" value="Phosphoglucomutase, first 3 domains"/>
    <property type="match status" value="3"/>
</dbReference>
<dbReference type="EMBL" id="CP058601">
    <property type="protein sequence ID" value="QLG49747.1"/>
    <property type="molecule type" value="Genomic_DNA"/>
</dbReference>
<dbReference type="PANTHER" id="PTHR45745:SF1">
    <property type="entry name" value="PHOSPHOGLUCOMUTASE 2B-RELATED"/>
    <property type="match status" value="1"/>
</dbReference>
<dbReference type="InterPro" id="IPR036900">
    <property type="entry name" value="A-D-PHexomutase_C_sf"/>
</dbReference>
<dbReference type="CDD" id="cd05800">
    <property type="entry name" value="PGM_like2"/>
    <property type="match status" value="1"/>
</dbReference>
<dbReference type="PROSITE" id="PS00710">
    <property type="entry name" value="PGM_PMM"/>
    <property type="match status" value="1"/>
</dbReference>
<organism evidence="12 13">
    <name type="scientific">Natrinema halophilum</name>
    <dbReference type="NCBI Taxonomy" id="1699371"/>
    <lineage>
        <taxon>Archaea</taxon>
        <taxon>Methanobacteriati</taxon>
        <taxon>Methanobacteriota</taxon>
        <taxon>Stenosarchaea group</taxon>
        <taxon>Halobacteria</taxon>
        <taxon>Halobacteriales</taxon>
        <taxon>Natrialbaceae</taxon>
        <taxon>Natrinema</taxon>
    </lineage>
</organism>
<dbReference type="PRINTS" id="PR00509">
    <property type="entry name" value="PGMPMM"/>
</dbReference>
<dbReference type="Pfam" id="PF00408">
    <property type="entry name" value="PGM_PMM_IV"/>
    <property type="match status" value="1"/>
</dbReference>
<keyword evidence="3" id="KW-0597">Phosphoprotein</keyword>
<dbReference type="GO" id="GO:0000287">
    <property type="term" value="F:magnesium ion binding"/>
    <property type="evidence" value="ECO:0007669"/>
    <property type="project" value="InterPro"/>
</dbReference>
<evidence type="ECO:0000313" key="13">
    <source>
        <dbReference type="Proteomes" id="UP000509241"/>
    </source>
</evidence>
<dbReference type="GeneID" id="56034265"/>
<dbReference type="GO" id="GO:0005975">
    <property type="term" value="P:carbohydrate metabolic process"/>
    <property type="evidence" value="ECO:0007669"/>
    <property type="project" value="InterPro"/>
</dbReference>
<evidence type="ECO:0000256" key="3">
    <source>
        <dbReference type="ARBA" id="ARBA00022553"/>
    </source>
</evidence>
<evidence type="ECO:0000256" key="4">
    <source>
        <dbReference type="ARBA" id="ARBA00022723"/>
    </source>
</evidence>
<dbReference type="InterPro" id="IPR005841">
    <property type="entry name" value="Alpha-D-phosphohexomutase_SF"/>
</dbReference>
<dbReference type="Gene3D" id="3.40.120.10">
    <property type="entry name" value="Alpha-D-Glucose-1,6-Bisphosphate, subunit A, domain 3"/>
    <property type="match status" value="3"/>
</dbReference>
<evidence type="ECO:0000256" key="2">
    <source>
        <dbReference type="ARBA" id="ARBA00010231"/>
    </source>
</evidence>
<keyword evidence="5 7" id="KW-0460">Magnesium</keyword>
<feature type="domain" description="Alpha-D-phosphohexomutase alpha/beta/alpha" evidence="10">
    <location>
        <begin position="171"/>
        <end position="259"/>
    </location>
</feature>
<comment type="similarity">
    <text evidence="2 7">Belongs to the phosphohexose mutase family.</text>
</comment>